<dbReference type="eggNOG" id="ENOG502ZVJD">
    <property type="taxonomic scope" value="Bacteria"/>
</dbReference>
<proteinExistence type="predicted"/>
<evidence type="ECO:0000313" key="2">
    <source>
        <dbReference type="Proteomes" id="UP000011058"/>
    </source>
</evidence>
<sequence>MLQLTLTSADELSPSQIGALQTLMQQTGFAVDEAYLKNIHLSHSPTIVMAHRDGQLLGFQTYNLYRMQTPFFTGRIPFVFGGLAFQDNQLAGRGLSYRMSRFYMRQTLGRLFFLRRYAFAVCTPTPRLIQIMAVQHQLIHFRNGLLTPAIVQFAQQFMRDVRRVNDPIDNQLVVQGKAMEADITATWPSLFRASDDDYNKLAFEAGTIRQANNQFFLTGNYLLLLGRPSTRRLVQSLRR</sequence>
<gene>
    <name evidence="1" type="ORF">FAES_3567</name>
</gene>
<evidence type="ECO:0000313" key="1">
    <source>
        <dbReference type="EMBL" id="CCH01574.1"/>
    </source>
</evidence>
<dbReference type="HOGENOM" id="CLU_1159705_0_0_10"/>
<evidence type="ECO:0008006" key="3">
    <source>
        <dbReference type="Google" id="ProtNLM"/>
    </source>
</evidence>
<dbReference type="STRING" id="1166018.FAES_3567"/>
<keyword evidence="2" id="KW-1185">Reference proteome</keyword>
<reference evidence="1 2" key="1">
    <citation type="journal article" date="2012" name="J. Bacteriol.">
        <title>Genome Sequence of Fibrella aestuarina BUZ 2T, a Filamentous Marine Bacterium.</title>
        <authorList>
            <person name="Filippini M."/>
            <person name="Qi W."/>
            <person name="Blom J."/>
            <person name="Goesmann A."/>
            <person name="Smits T.H."/>
            <person name="Bagheri H.C."/>
        </authorList>
    </citation>
    <scope>NUCLEOTIDE SEQUENCE [LARGE SCALE GENOMIC DNA]</scope>
    <source>
        <strain evidence="2">BUZ 2T</strain>
    </source>
</reference>
<dbReference type="Proteomes" id="UP000011058">
    <property type="component" value="Chromosome"/>
</dbReference>
<dbReference type="EMBL" id="HE796683">
    <property type="protein sequence ID" value="CCH01574.1"/>
    <property type="molecule type" value="Genomic_DNA"/>
</dbReference>
<dbReference type="KEGG" id="fae:FAES_3567"/>
<organism evidence="1 2">
    <name type="scientific">Fibrella aestuarina BUZ 2</name>
    <dbReference type="NCBI Taxonomy" id="1166018"/>
    <lineage>
        <taxon>Bacteria</taxon>
        <taxon>Pseudomonadati</taxon>
        <taxon>Bacteroidota</taxon>
        <taxon>Cytophagia</taxon>
        <taxon>Cytophagales</taxon>
        <taxon>Spirosomataceae</taxon>
        <taxon>Fibrella</taxon>
    </lineage>
</organism>
<protein>
    <recommendedName>
        <fullName evidence="3">N-acetyltransferase domain-containing protein</fullName>
    </recommendedName>
</protein>
<accession>I0KBS1</accession>
<name>I0KBS1_9BACT</name>
<dbReference type="AlphaFoldDB" id="I0KBS1"/>